<dbReference type="InterPro" id="IPR036396">
    <property type="entry name" value="Cyt_P450_sf"/>
</dbReference>
<dbReference type="PANTHER" id="PTHR24305">
    <property type="entry name" value="CYTOCHROME P450"/>
    <property type="match status" value="1"/>
</dbReference>
<dbReference type="InterPro" id="IPR001128">
    <property type="entry name" value="Cyt_P450"/>
</dbReference>
<comment type="similarity">
    <text evidence="1">Belongs to the cytochrome P450 family.</text>
</comment>
<dbReference type="Gene3D" id="1.10.630.10">
    <property type="entry name" value="Cytochrome P450"/>
    <property type="match status" value="1"/>
</dbReference>
<dbReference type="GO" id="GO:0004497">
    <property type="term" value="F:monooxygenase activity"/>
    <property type="evidence" value="ECO:0007669"/>
    <property type="project" value="InterPro"/>
</dbReference>
<dbReference type="OrthoDB" id="7376058at2"/>
<dbReference type="AlphaFoldDB" id="A0A1G7UIW6"/>
<dbReference type="STRING" id="504805.SAMN05421505_104272"/>
<sequence length="417" mass="46286">MGEAVKISPLDTARLAAVVLTPPIAQGVLRRRPRVVAAMRTLDADRRAVLLLRDLRDKYGTGPLVAGTQLRPLAVPLSAHDVVRVLDGAPEPFSLAPAEKRGALAHFQPHGLLLSRGGTRETRRQFTESVLDTDHDEHRLTADFTRTIDEEAAFLTERDHMNWPIFADTWWRIVRRITLGDAARDDRSLIGILNRLRSHANWSYFHPRHDSLLTRFQSRVTHYLDRAEPGSLAAEASQCATVNDIRPVDQIAHWLFAFEAAGITAYRALAVLAGDAAAADDRHIRASVLETVRLWPTTPLILRESTTVTTWDKNTTVPAKTLFLIHSAFINRDPATLGTAADRFTPDLWQDPPFLVPFSAGPGRCPGEPLVLLTVSTLLAVLLSRSRFQPSPQPDIATPLPFTFDHFELTFAIGDKS</sequence>
<accession>A0A1G7UIW6</accession>
<reference evidence="2 3" key="1">
    <citation type="submission" date="2016-10" db="EMBL/GenBank/DDBJ databases">
        <authorList>
            <person name="de Groot N.N."/>
        </authorList>
    </citation>
    <scope>NUCLEOTIDE SEQUENCE [LARGE SCALE GENOMIC DNA]</scope>
    <source>
        <strain evidence="2 3">CPCC 201354</strain>
    </source>
</reference>
<dbReference type="Pfam" id="PF00067">
    <property type="entry name" value="p450"/>
    <property type="match status" value="1"/>
</dbReference>
<dbReference type="Proteomes" id="UP000198923">
    <property type="component" value="Unassembled WGS sequence"/>
</dbReference>
<dbReference type="GO" id="GO:0016705">
    <property type="term" value="F:oxidoreductase activity, acting on paired donors, with incorporation or reduction of molecular oxygen"/>
    <property type="evidence" value="ECO:0007669"/>
    <property type="project" value="InterPro"/>
</dbReference>
<organism evidence="2 3">
    <name type="scientific">Sinosporangium album</name>
    <dbReference type="NCBI Taxonomy" id="504805"/>
    <lineage>
        <taxon>Bacteria</taxon>
        <taxon>Bacillati</taxon>
        <taxon>Actinomycetota</taxon>
        <taxon>Actinomycetes</taxon>
        <taxon>Streptosporangiales</taxon>
        <taxon>Streptosporangiaceae</taxon>
        <taxon>Sinosporangium</taxon>
    </lineage>
</organism>
<dbReference type="GO" id="GO:0020037">
    <property type="term" value="F:heme binding"/>
    <property type="evidence" value="ECO:0007669"/>
    <property type="project" value="InterPro"/>
</dbReference>
<evidence type="ECO:0000313" key="3">
    <source>
        <dbReference type="Proteomes" id="UP000198923"/>
    </source>
</evidence>
<gene>
    <name evidence="2" type="ORF">SAMN05421505_104272</name>
</gene>
<dbReference type="GO" id="GO:0005506">
    <property type="term" value="F:iron ion binding"/>
    <property type="evidence" value="ECO:0007669"/>
    <property type="project" value="InterPro"/>
</dbReference>
<evidence type="ECO:0000256" key="1">
    <source>
        <dbReference type="ARBA" id="ARBA00010617"/>
    </source>
</evidence>
<evidence type="ECO:0000313" key="2">
    <source>
        <dbReference type="EMBL" id="SDG47288.1"/>
    </source>
</evidence>
<proteinExistence type="inferred from homology"/>
<dbReference type="EMBL" id="FNCN01000004">
    <property type="protein sequence ID" value="SDG47288.1"/>
    <property type="molecule type" value="Genomic_DNA"/>
</dbReference>
<protein>
    <submittedName>
        <fullName evidence="2">Cytochrome P450</fullName>
    </submittedName>
</protein>
<dbReference type="PANTHER" id="PTHR24305:SF166">
    <property type="entry name" value="CYTOCHROME P450 12A4, MITOCHONDRIAL-RELATED"/>
    <property type="match status" value="1"/>
</dbReference>
<keyword evidence="3" id="KW-1185">Reference proteome</keyword>
<dbReference type="InterPro" id="IPR050121">
    <property type="entry name" value="Cytochrome_P450_monoxygenase"/>
</dbReference>
<name>A0A1G7UIW6_9ACTN</name>
<dbReference type="SUPFAM" id="SSF48264">
    <property type="entry name" value="Cytochrome P450"/>
    <property type="match status" value="1"/>
</dbReference>